<comment type="caution">
    <text evidence="1">The sequence shown here is derived from an EMBL/GenBank/DDBJ whole genome shotgun (WGS) entry which is preliminary data.</text>
</comment>
<keyword evidence="2" id="KW-1185">Reference proteome</keyword>
<name>A0A4Q2R7J1_9HYPH</name>
<reference evidence="1 2" key="2">
    <citation type="submission" date="2019-02" db="EMBL/GenBank/DDBJ databases">
        <title>'Lichenibacterium ramalinii' gen. nov. sp. nov., 'Lichenibacterium minor' gen. nov. sp. nov.</title>
        <authorList>
            <person name="Pankratov T."/>
        </authorList>
    </citation>
    <scope>NUCLEOTIDE SEQUENCE [LARGE SCALE GENOMIC DNA]</scope>
    <source>
        <strain evidence="1 2">RmlP001</strain>
    </source>
</reference>
<evidence type="ECO:0000313" key="2">
    <source>
        <dbReference type="Proteomes" id="UP000289411"/>
    </source>
</evidence>
<proteinExistence type="predicted"/>
<gene>
    <name evidence="1" type="ORF">D3272_24580</name>
</gene>
<dbReference type="AlphaFoldDB" id="A0A4Q2R7J1"/>
<accession>A0A4Q2R7J1</accession>
<dbReference type="OrthoDB" id="9878637at2"/>
<sequence>MVRGKSTVSPDTLLAMTAVLAVFGPWCIGSARAEPNCMTRLLSDAPALEAPEQVKSKQSGVFGPLTQVKIEKKTGKMYYCAANSYCYGSNSFQIVTPCRLKLDKSFNFGPFFLYSAR</sequence>
<evidence type="ECO:0000313" key="1">
    <source>
        <dbReference type="EMBL" id="RYB01713.1"/>
    </source>
</evidence>
<protein>
    <submittedName>
        <fullName evidence="1">Uncharacterized protein</fullName>
    </submittedName>
</protein>
<dbReference type="Proteomes" id="UP000289411">
    <property type="component" value="Unassembled WGS sequence"/>
</dbReference>
<dbReference type="EMBL" id="QYBC01000030">
    <property type="protein sequence ID" value="RYB01713.1"/>
    <property type="molecule type" value="Genomic_DNA"/>
</dbReference>
<organism evidence="1 2">
    <name type="scientific">Lichenibacterium ramalinae</name>
    <dbReference type="NCBI Taxonomy" id="2316527"/>
    <lineage>
        <taxon>Bacteria</taxon>
        <taxon>Pseudomonadati</taxon>
        <taxon>Pseudomonadota</taxon>
        <taxon>Alphaproteobacteria</taxon>
        <taxon>Hyphomicrobiales</taxon>
        <taxon>Lichenihabitantaceae</taxon>
        <taxon>Lichenibacterium</taxon>
    </lineage>
</organism>
<reference evidence="1 2" key="1">
    <citation type="submission" date="2018-09" db="EMBL/GenBank/DDBJ databases">
        <authorList>
            <person name="Grouzdev D.S."/>
            <person name="Krutkina M.S."/>
        </authorList>
    </citation>
    <scope>NUCLEOTIDE SEQUENCE [LARGE SCALE GENOMIC DNA]</scope>
    <source>
        <strain evidence="1 2">RmlP001</strain>
    </source>
</reference>